<dbReference type="Gene3D" id="3.40.1280.10">
    <property type="match status" value="1"/>
</dbReference>
<dbReference type="InterPro" id="IPR004441">
    <property type="entry name" value="rRNA_MeTrfase_TrmH"/>
</dbReference>
<gene>
    <name evidence="6" type="ORF">SAMN05445756_2052</name>
</gene>
<dbReference type="SMART" id="SM00967">
    <property type="entry name" value="SpoU_sub_bind"/>
    <property type="match status" value="1"/>
</dbReference>
<dbReference type="GO" id="GO:0006396">
    <property type="term" value="P:RNA processing"/>
    <property type="evidence" value="ECO:0007669"/>
    <property type="project" value="InterPro"/>
</dbReference>
<dbReference type="EMBL" id="FYEZ01000003">
    <property type="protein sequence ID" value="SNC73609.1"/>
    <property type="molecule type" value="Genomic_DNA"/>
</dbReference>
<dbReference type="Pfam" id="PF08032">
    <property type="entry name" value="SpoU_sub_bind"/>
    <property type="match status" value="1"/>
</dbReference>
<dbReference type="PANTHER" id="PTHR46429">
    <property type="entry name" value="23S RRNA (GUANOSINE-2'-O-)-METHYLTRANSFERASE RLMB"/>
    <property type="match status" value="1"/>
</dbReference>
<organism evidence="6 7">
    <name type="scientific">Kytococcus aerolatus</name>
    <dbReference type="NCBI Taxonomy" id="592308"/>
    <lineage>
        <taxon>Bacteria</taxon>
        <taxon>Bacillati</taxon>
        <taxon>Actinomycetota</taxon>
        <taxon>Actinomycetes</taxon>
        <taxon>Micrococcales</taxon>
        <taxon>Kytococcaceae</taxon>
        <taxon>Kytococcus</taxon>
    </lineage>
</organism>
<accession>A0A212U5U8</accession>
<keyword evidence="7" id="KW-1185">Reference proteome</keyword>
<protein>
    <submittedName>
        <fullName evidence="6">23S rRNA (Guanosine2251-2'-O)-methyltransferase</fullName>
    </submittedName>
</protein>
<dbReference type="Proteomes" id="UP000198122">
    <property type="component" value="Unassembled WGS sequence"/>
</dbReference>
<dbReference type="GO" id="GO:0003723">
    <property type="term" value="F:RNA binding"/>
    <property type="evidence" value="ECO:0007669"/>
    <property type="project" value="InterPro"/>
</dbReference>
<keyword evidence="2 6" id="KW-0489">Methyltransferase</keyword>
<comment type="similarity">
    <text evidence="1">Belongs to the class IV-like SAM-binding methyltransferase superfamily. RNA methyltransferase TrmH family.</text>
</comment>
<dbReference type="FunFam" id="3.30.1330.30:FF:000024">
    <property type="entry name" value="Putative tRNA/rRNA methyltransferase"/>
    <property type="match status" value="1"/>
</dbReference>
<evidence type="ECO:0000256" key="2">
    <source>
        <dbReference type="ARBA" id="ARBA00022603"/>
    </source>
</evidence>
<proteinExistence type="inferred from homology"/>
<dbReference type="InterPro" id="IPR001537">
    <property type="entry name" value="SpoU_MeTrfase"/>
</dbReference>
<dbReference type="PANTHER" id="PTHR46429:SF1">
    <property type="entry name" value="23S RRNA (GUANOSINE-2'-O-)-METHYLTRANSFERASE RLMB"/>
    <property type="match status" value="1"/>
</dbReference>
<feature type="region of interest" description="Disordered" evidence="4">
    <location>
        <begin position="1"/>
        <end position="78"/>
    </location>
</feature>
<sequence>MRGNSSRRGAIRKGGKKGMQVGSGGHRRKGLQGRGPTPKAEEREHHPAAKRAARAAKSATGGRPHRSKARSGKDSAERVIGRNAVLEALRTQVPATALHVASTIDSDDRVKEALRLAGERGIPLLETGRPELDRLSDGEVHQGLVLQVPPYEYPELEDLLDAVEEKDGAPLFVALDGITDPRNLGAIIRSAAAFGADGVIIPERRAAGLTSSAWRTSAGAAARLPVARVTNLNRALQDLRAHGVFAIGLDADGDVELPGLALAPDPLVVVVGSEGKGISRLTREKCDLIVSIPMSGLTESLNAGTAAAVTLYEIARERARQSG</sequence>
<dbReference type="AlphaFoldDB" id="A0A212U5U8"/>
<dbReference type="GO" id="GO:0005829">
    <property type="term" value="C:cytosol"/>
    <property type="evidence" value="ECO:0007669"/>
    <property type="project" value="TreeGrafter"/>
</dbReference>
<dbReference type="FunFam" id="3.40.1280.10:FF:000008">
    <property type="entry name" value="Group 3 RNA methyltransferase TrmH"/>
    <property type="match status" value="1"/>
</dbReference>
<dbReference type="Gene3D" id="3.30.1330.30">
    <property type="match status" value="1"/>
</dbReference>
<dbReference type="InterPro" id="IPR029026">
    <property type="entry name" value="tRNA_m1G_MTases_N"/>
</dbReference>
<dbReference type="Pfam" id="PF00588">
    <property type="entry name" value="SpoU_methylase"/>
    <property type="match status" value="1"/>
</dbReference>
<dbReference type="InterPro" id="IPR029028">
    <property type="entry name" value="Alpha/beta_knot_MTases"/>
</dbReference>
<keyword evidence="3 6" id="KW-0808">Transferase</keyword>
<dbReference type="InterPro" id="IPR029064">
    <property type="entry name" value="Ribosomal_eL30-like_sf"/>
</dbReference>
<evidence type="ECO:0000313" key="6">
    <source>
        <dbReference type="EMBL" id="SNC73609.1"/>
    </source>
</evidence>
<reference evidence="6 7" key="1">
    <citation type="submission" date="2017-06" db="EMBL/GenBank/DDBJ databases">
        <authorList>
            <person name="Kim H.J."/>
            <person name="Triplett B.A."/>
        </authorList>
    </citation>
    <scope>NUCLEOTIDE SEQUENCE [LARGE SCALE GENOMIC DNA]</scope>
    <source>
        <strain evidence="6 7">DSM 22179</strain>
    </source>
</reference>
<dbReference type="SUPFAM" id="SSF75217">
    <property type="entry name" value="alpha/beta knot"/>
    <property type="match status" value="1"/>
</dbReference>
<feature type="domain" description="RNA 2-O ribose methyltransferase substrate binding" evidence="5">
    <location>
        <begin position="78"/>
        <end position="154"/>
    </location>
</feature>
<evidence type="ECO:0000256" key="4">
    <source>
        <dbReference type="SAM" id="MobiDB-lite"/>
    </source>
</evidence>
<dbReference type="OrthoDB" id="9785673at2"/>
<dbReference type="GO" id="GO:0032259">
    <property type="term" value="P:methylation"/>
    <property type="evidence" value="ECO:0007669"/>
    <property type="project" value="UniProtKB-KW"/>
</dbReference>
<dbReference type="RefSeq" id="WP_088819022.1">
    <property type="nucleotide sequence ID" value="NZ_FYEZ01000003.1"/>
</dbReference>
<evidence type="ECO:0000256" key="3">
    <source>
        <dbReference type="ARBA" id="ARBA00022679"/>
    </source>
</evidence>
<dbReference type="CDD" id="cd18103">
    <property type="entry name" value="SpoU-like_RlmB"/>
    <property type="match status" value="1"/>
</dbReference>
<evidence type="ECO:0000259" key="5">
    <source>
        <dbReference type="SMART" id="SM00967"/>
    </source>
</evidence>
<dbReference type="SUPFAM" id="SSF55315">
    <property type="entry name" value="L30e-like"/>
    <property type="match status" value="1"/>
</dbReference>
<name>A0A212U5U8_9MICO</name>
<evidence type="ECO:0000256" key="1">
    <source>
        <dbReference type="ARBA" id="ARBA00007228"/>
    </source>
</evidence>
<dbReference type="GO" id="GO:0008173">
    <property type="term" value="F:RNA methyltransferase activity"/>
    <property type="evidence" value="ECO:0007669"/>
    <property type="project" value="InterPro"/>
</dbReference>
<dbReference type="NCBIfam" id="TIGR00186">
    <property type="entry name" value="rRNA_methyl_3"/>
    <property type="match status" value="1"/>
</dbReference>
<evidence type="ECO:0000313" key="7">
    <source>
        <dbReference type="Proteomes" id="UP000198122"/>
    </source>
</evidence>
<dbReference type="InterPro" id="IPR013123">
    <property type="entry name" value="SpoU_subst-bd"/>
</dbReference>